<reference evidence="8 9" key="1">
    <citation type="submission" date="2018-06" db="EMBL/GenBank/DDBJ databases">
        <title>Genomic Encyclopedia of Archaeal and Bacterial Type Strains, Phase II (KMG-II): from individual species to whole genera.</title>
        <authorList>
            <person name="Goeker M."/>
        </authorList>
    </citation>
    <scope>NUCLEOTIDE SEQUENCE [LARGE SCALE GENOMIC DNA]</scope>
    <source>
        <strain evidence="8 9">T4</strain>
    </source>
</reference>
<organism evidence="8 9">
    <name type="scientific">Algoriphagus aquaeductus</name>
    <dbReference type="NCBI Taxonomy" id="475299"/>
    <lineage>
        <taxon>Bacteria</taxon>
        <taxon>Pseudomonadati</taxon>
        <taxon>Bacteroidota</taxon>
        <taxon>Cytophagia</taxon>
        <taxon>Cytophagales</taxon>
        <taxon>Cyclobacteriaceae</taxon>
        <taxon>Algoriphagus</taxon>
    </lineage>
</organism>
<evidence type="ECO:0000313" key="9">
    <source>
        <dbReference type="Proteomes" id="UP000248917"/>
    </source>
</evidence>
<dbReference type="Pfam" id="PF00196">
    <property type="entry name" value="GerE"/>
    <property type="match status" value="1"/>
</dbReference>
<dbReference type="PROSITE" id="PS00622">
    <property type="entry name" value="HTH_LUXR_1"/>
    <property type="match status" value="1"/>
</dbReference>
<keyword evidence="4" id="KW-0804">Transcription</keyword>
<evidence type="ECO:0000256" key="1">
    <source>
        <dbReference type="ARBA" id="ARBA00022553"/>
    </source>
</evidence>
<feature type="domain" description="Response regulatory" evidence="7">
    <location>
        <begin position="5"/>
        <end position="121"/>
    </location>
</feature>
<dbReference type="GO" id="GO:0000160">
    <property type="term" value="P:phosphorelay signal transduction system"/>
    <property type="evidence" value="ECO:0007669"/>
    <property type="project" value="InterPro"/>
</dbReference>
<dbReference type="EMBL" id="QKTX01000004">
    <property type="protein sequence ID" value="PZV84458.1"/>
    <property type="molecule type" value="Genomic_DNA"/>
</dbReference>
<dbReference type="Proteomes" id="UP000248917">
    <property type="component" value="Unassembled WGS sequence"/>
</dbReference>
<evidence type="ECO:0000313" key="8">
    <source>
        <dbReference type="EMBL" id="PZV84458.1"/>
    </source>
</evidence>
<gene>
    <name evidence="8" type="ORF">CLV31_104106</name>
</gene>
<keyword evidence="2" id="KW-0805">Transcription regulation</keyword>
<dbReference type="GO" id="GO:0003677">
    <property type="term" value="F:DNA binding"/>
    <property type="evidence" value="ECO:0007669"/>
    <property type="project" value="UniProtKB-KW"/>
</dbReference>
<dbReference type="PROSITE" id="PS50043">
    <property type="entry name" value="HTH_LUXR_2"/>
    <property type="match status" value="1"/>
</dbReference>
<evidence type="ECO:0000259" key="7">
    <source>
        <dbReference type="PROSITE" id="PS50110"/>
    </source>
</evidence>
<dbReference type="InterPro" id="IPR016032">
    <property type="entry name" value="Sig_transdc_resp-reg_C-effctor"/>
</dbReference>
<dbReference type="RefSeq" id="WP_111392137.1">
    <property type="nucleotide sequence ID" value="NZ_QKTX01000004.1"/>
</dbReference>
<dbReference type="InterPro" id="IPR011006">
    <property type="entry name" value="CheY-like_superfamily"/>
</dbReference>
<dbReference type="OrthoDB" id="9797341at2"/>
<dbReference type="SMART" id="SM00448">
    <property type="entry name" value="REC"/>
    <property type="match status" value="1"/>
</dbReference>
<dbReference type="InterPro" id="IPR058245">
    <property type="entry name" value="NreC/VraR/RcsB-like_REC"/>
</dbReference>
<dbReference type="PROSITE" id="PS50110">
    <property type="entry name" value="RESPONSE_REGULATORY"/>
    <property type="match status" value="1"/>
</dbReference>
<evidence type="ECO:0000256" key="3">
    <source>
        <dbReference type="ARBA" id="ARBA00023125"/>
    </source>
</evidence>
<evidence type="ECO:0000259" key="6">
    <source>
        <dbReference type="PROSITE" id="PS50043"/>
    </source>
</evidence>
<dbReference type="SUPFAM" id="SSF46894">
    <property type="entry name" value="C-terminal effector domain of the bipartite response regulators"/>
    <property type="match status" value="1"/>
</dbReference>
<sequence length="212" mass="23716">MSKIRILHIDDHILFTQGVRSLLSENPVFEWIGEATSGKEGLEKAKKLNPDLVLVDYFIPESNGVEIGIEILKALPTTKLVLLTMENSFLIIQNAREKGFSAWISKAAEKDKLLSTLERVGRGEEKLFPEQMTPTTSPIPGNYKFDQLTKREREILLLIIQGLTSQEIANKLFLSLLTVNTHRRNLLSKLGIKNFAQLSGGSGLGNLMEKKS</sequence>
<dbReference type="AlphaFoldDB" id="A0A326RTC8"/>
<dbReference type="PRINTS" id="PR00038">
    <property type="entry name" value="HTHLUXR"/>
</dbReference>
<evidence type="ECO:0000256" key="5">
    <source>
        <dbReference type="PROSITE-ProRule" id="PRU00169"/>
    </source>
</evidence>
<evidence type="ECO:0000256" key="4">
    <source>
        <dbReference type="ARBA" id="ARBA00023163"/>
    </source>
</evidence>
<dbReference type="PANTHER" id="PTHR44688:SF16">
    <property type="entry name" value="DNA-BINDING TRANSCRIPTIONAL ACTIVATOR DEVR_DOSR"/>
    <property type="match status" value="1"/>
</dbReference>
<keyword evidence="3" id="KW-0238">DNA-binding</keyword>
<dbReference type="PANTHER" id="PTHR44688">
    <property type="entry name" value="DNA-BINDING TRANSCRIPTIONAL ACTIVATOR DEVR_DOSR"/>
    <property type="match status" value="1"/>
</dbReference>
<dbReference type="SUPFAM" id="SSF52172">
    <property type="entry name" value="CheY-like"/>
    <property type="match status" value="1"/>
</dbReference>
<dbReference type="GO" id="GO:0006355">
    <property type="term" value="P:regulation of DNA-templated transcription"/>
    <property type="evidence" value="ECO:0007669"/>
    <property type="project" value="InterPro"/>
</dbReference>
<protein>
    <submittedName>
        <fullName evidence="8">LuxR family two component transcriptional regulator</fullName>
    </submittedName>
</protein>
<feature type="modified residue" description="4-aspartylphosphate" evidence="5">
    <location>
        <position position="56"/>
    </location>
</feature>
<name>A0A326RTC8_9BACT</name>
<accession>A0A326RTC8</accession>
<keyword evidence="9" id="KW-1185">Reference proteome</keyword>
<feature type="domain" description="HTH luxR-type" evidence="6">
    <location>
        <begin position="141"/>
        <end position="206"/>
    </location>
</feature>
<comment type="caution">
    <text evidence="8">The sequence shown here is derived from an EMBL/GenBank/DDBJ whole genome shotgun (WGS) entry which is preliminary data.</text>
</comment>
<dbReference type="CDD" id="cd06170">
    <property type="entry name" value="LuxR_C_like"/>
    <property type="match status" value="1"/>
</dbReference>
<dbReference type="CDD" id="cd17535">
    <property type="entry name" value="REC_NarL-like"/>
    <property type="match status" value="1"/>
</dbReference>
<dbReference type="InterPro" id="IPR000792">
    <property type="entry name" value="Tscrpt_reg_LuxR_C"/>
</dbReference>
<dbReference type="SMART" id="SM00421">
    <property type="entry name" value="HTH_LUXR"/>
    <property type="match status" value="1"/>
</dbReference>
<dbReference type="Gene3D" id="3.40.50.2300">
    <property type="match status" value="1"/>
</dbReference>
<evidence type="ECO:0000256" key="2">
    <source>
        <dbReference type="ARBA" id="ARBA00023015"/>
    </source>
</evidence>
<keyword evidence="1 5" id="KW-0597">Phosphoprotein</keyword>
<proteinExistence type="predicted"/>
<dbReference type="Pfam" id="PF00072">
    <property type="entry name" value="Response_reg"/>
    <property type="match status" value="1"/>
</dbReference>
<dbReference type="InterPro" id="IPR001789">
    <property type="entry name" value="Sig_transdc_resp-reg_receiver"/>
</dbReference>